<protein>
    <recommendedName>
        <fullName evidence="2">Sulfotransferase domain-containing protein</fullName>
    </recommendedName>
</protein>
<dbReference type="SUPFAM" id="SSF52540">
    <property type="entry name" value="P-loop containing nucleoside triphosphate hydrolases"/>
    <property type="match status" value="1"/>
</dbReference>
<evidence type="ECO:0000313" key="3">
    <source>
        <dbReference type="EMBL" id="CAB9498820.1"/>
    </source>
</evidence>
<feature type="domain" description="Sulfotransferase" evidence="2">
    <location>
        <begin position="39"/>
        <end position="257"/>
    </location>
</feature>
<feature type="compositionally biased region" description="Basic and acidic residues" evidence="1">
    <location>
        <begin position="249"/>
        <end position="259"/>
    </location>
</feature>
<dbReference type="Gene3D" id="3.40.50.300">
    <property type="entry name" value="P-loop containing nucleotide triphosphate hydrolases"/>
    <property type="match status" value="1"/>
</dbReference>
<dbReference type="InterPro" id="IPR000863">
    <property type="entry name" value="Sulfotransferase_dom"/>
</dbReference>
<reference evidence="3" key="1">
    <citation type="submission" date="2020-06" db="EMBL/GenBank/DDBJ databases">
        <authorList>
            <consortium name="Plant Systems Biology data submission"/>
        </authorList>
    </citation>
    <scope>NUCLEOTIDE SEQUENCE</scope>
    <source>
        <strain evidence="3">D6</strain>
    </source>
</reference>
<keyword evidence="4" id="KW-1185">Reference proteome</keyword>
<proteinExistence type="predicted"/>
<dbReference type="EMBL" id="CAICTM010000046">
    <property type="protein sequence ID" value="CAB9498820.1"/>
    <property type="molecule type" value="Genomic_DNA"/>
</dbReference>
<evidence type="ECO:0000256" key="1">
    <source>
        <dbReference type="SAM" id="MobiDB-lite"/>
    </source>
</evidence>
<evidence type="ECO:0000259" key="2">
    <source>
        <dbReference type="Pfam" id="PF00685"/>
    </source>
</evidence>
<comment type="caution">
    <text evidence="3">The sequence shown here is derived from an EMBL/GenBank/DDBJ whole genome shotgun (WGS) entry which is preliminary data.</text>
</comment>
<feature type="compositionally biased region" description="Low complexity" evidence="1">
    <location>
        <begin position="237"/>
        <end position="248"/>
    </location>
</feature>
<dbReference type="Proteomes" id="UP001153069">
    <property type="component" value="Unassembled WGS sequence"/>
</dbReference>
<dbReference type="GO" id="GO:0008146">
    <property type="term" value="F:sulfotransferase activity"/>
    <property type="evidence" value="ECO:0007669"/>
    <property type="project" value="InterPro"/>
</dbReference>
<name>A0A9N8H4C6_9STRA</name>
<accession>A0A9N8H4C6</accession>
<sequence length="259" mass="29885">MTMMKMNMKMMNMNMNLNMNNNNTMEEEKKEQEEQREMVVVTGYKRSGTSLMMALVEHLGVDLCYCEEFEAALKEHHGGKNDFYYEDAKLSAKKANGEVWCDGAVKMFSHVVTHNVKQAPPHLQSNVKVIWMKRDPALIERSIRRYKKPNTKYVGPGGHSSSTLEDELEIIAQLDEFHQEAQRELDLQTIQFEDLLQDPFQVAQMVADFLGRPYDSDKVHQYLKLVNTQRGNKENNKPTNSNSNISSNDSKHEETKTMS</sequence>
<organism evidence="3 4">
    <name type="scientific">Seminavis robusta</name>
    <dbReference type="NCBI Taxonomy" id="568900"/>
    <lineage>
        <taxon>Eukaryota</taxon>
        <taxon>Sar</taxon>
        <taxon>Stramenopiles</taxon>
        <taxon>Ochrophyta</taxon>
        <taxon>Bacillariophyta</taxon>
        <taxon>Bacillariophyceae</taxon>
        <taxon>Bacillariophycidae</taxon>
        <taxon>Naviculales</taxon>
        <taxon>Naviculaceae</taxon>
        <taxon>Seminavis</taxon>
    </lineage>
</organism>
<dbReference type="InterPro" id="IPR027417">
    <property type="entry name" value="P-loop_NTPase"/>
</dbReference>
<gene>
    <name evidence="3" type="ORF">SEMRO_46_G027420.1</name>
</gene>
<dbReference type="Pfam" id="PF00685">
    <property type="entry name" value="Sulfotransfer_1"/>
    <property type="match status" value="1"/>
</dbReference>
<dbReference type="AlphaFoldDB" id="A0A9N8H4C6"/>
<evidence type="ECO:0000313" key="4">
    <source>
        <dbReference type="Proteomes" id="UP001153069"/>
    </source>
</evidence>
<feature type="region of interest" description="Disordered" evidence="1">
    <location>
        <begin position="227"/>
        <end position="259"/>
    </location>
</feature>